<dbReference type="Ensembl" id="ENSOMYT00000008976.2">
    <property type="protein sequence ID" value="ENSOMYP00000008079.2"/>
    <property type="gene ID" value="ENSOMYG00000004028.2"/>
</dbReference>
<dbReference type="Proteomes" id="UP000694395">
    <property type="component" value="Chromosome 30"/>
</dbReference>
<evidence type="ECO:0000256" key="1">
    <source>
        <dbReference type="ARBA" id="ARBA00004184"/>
    </source>
</evidence>
<protein>
    <recommendedName>
        <fullName evidence="6">AP-4 complex subunit epsilon</fullName>
    </recommendedName>
</protein>
<comment type="subunit">
    <text evidence="6">Adaptor protein complex 4 (AP-4) is a heterotetramer composed of two large adaptins, a medium adaptin and a small adaptin.</text>
</comment>
<sequence>MKEIMVRAIYCEMLGYQASFSYIHAIKLAQQGSVLEKRVGYLAVSLFLNETDEFLLLLVNTVLKDLQSTNLIEVCMALTVVSQMFPKDMIPAILPVVEEKLTHPKEIIRRKAVLALYKFYLIAPNQVQHIHSKFRKALCDKDPGVMTASLHIYLQLIKENPESYKDLTGSMVTILRQVVGGKLPLDFNYHSVPAPWLQIQLLRILAYLGKEDQGTSEMMYDVLEESLRRAEMNHNITYAILFECVKTIYTVHPKSQLLEKAAECIGNFVLSPKINLKYLGLKALTYVVQQDANLALPHQMTIIECLDHSDVIIKRETLELLFRITNAQNVTVIVEKMLEFLRLTCDDYSTIDLVGKVAELTMNSVFSLGGDVMQPDIPNNFLRLLAEGVDNVEDRQLRLFAVDSYVSLLQGVTAKLPQRFLQVISWVLGEYSYLREEESDPGSVMRLLARLLDQRHTSTETRSWVLGAMTKLCSSPVSVALARDVFGCGVRFIPQVDSSLSFLDGYVSEALAAGAAPYKSPHQRQEDLVQEKALSLEPYGLSLPVSLSSCSITDRLTDRRSPTLLSMSSVSQCYFSSTTLKLEGVKRVWGKDGYLAQQQSAGETPTPLVELPNPLLSPQSPPSQTQKPSSGLEPDQEKRQLASSLFVGLGSHNSVCLVRLPSTVWLFIKHCQSANQSHGGAATTTTPQQTSQRTLDHTTSNGNPHVEGTEQRVEAGGPLSLIRGNGMVAVVPPTHTQTDPQTQQDLHPAPALERPRDLPLASHLPAELSGLARSEFTPLCSDQDSSLALSACRVYKEDALVLLVFISNNNDSALHQMVLQLTCKELEVYIFQTGLNNKVPFSFFRNPGWKIPESRQKYQGILQPGFKKNTDLLPLTVSTGDYGKMWLSFSHDLKQNLRLVTTEHQEPLTATLDALKGKLHLHVVDIIGSEGIVACRLLQGPGQGQPCLLHCRVNADSLAVWLRSPVPELPDSLLYHCQKALTET</sequence>
<dbReference type="InterPro" id="IPR011989">
    <property type="entry name" value="ARM-like"/>
</dbReference>
<evidence type="ECO:0000256" key="4">
    <source>
        <dbReference type="ARBA" id="ARBA00022927"/>
    </source>
</evidence>
<keyword evidence="4 6" id="KW-0653">Protein transport</keyword>
<proteinExistence type="inferred from homology"/>
<dbReference type="InterPro" id="IPR002553">
    <property type="entry name" value="Clathrin/coatomer_adapt-like_N"/>
</dbReference>
<dbReference type="SUPFAM" id="SSF48371">
    <property type="entry name" value="ARM repeat"/>
    <property type="match status" value="1"/>
</dbReference>
<feature type="compositionally biased region" description="Low complexity" evidence="7">
    <location>
        <begin position="611"/>
        <end position="630"/>
    </location>
</feature>
<dbReference type="PIRSF" id="PIRSF037097">
    <property type="entry name" value="AP4_complex_epsilon"/>
    <property type="match status" value="1"/>
</dbReference>
<comment type="similarity">
    <text evidence="2 6">Belongs to the adaptor complexes large subunit family.</text>
</comment>
<dbReference type="Gene3D" id="1.25.10.10">
    <property type="entry name" value="Leucine-rich Repeat Variant"/>
    <property type="match status" value="1"/>
</dbReference>
<keyword evidence="10" id="KW-1185">Reference proteome</keyword>
<evidence type="ECO:0000313" key="10">
    <source>
        <dbReference type="Proteomes" id="UP000694395"/>
    </source>
</evidence>
<dbReference type="PANTHER" id="PTHR22780">
    <property type="entry name" value="ADAPTIN, ALPHA/GAMMA/EPSILON"/>
    <property type="match status" value="1"/>
</dbReference>
<dbReference type="GeneTree" id="ENSGT00950000182838"/>
<evidence type="ECO:0000256" key="2">
    <source>
        <dbReference type="ARBA" id="ARBA00006613"/>
    </source>
</evidence>
<dbReference type="InterPro" id="IPR028269">
    <property type="entry name" value="AP4E1_C"/>
</dbReference>
<dbReference type="InterPro" id="IPR017109">
    <property type="entry name" value="AP4_complex_esu"/>
</dbReference>
<evidence type="ECO:0000256" key="7">
    <source>
        <dbReference type="SAM" id="MobiDB-lite"/>
    </source>
</evidence>
<evidence type="ECO:0000259" key="8">
    <source>
        <dbReference type="SMART" id="SM01356"/>
    </source>
</evidence>
<keyword evidence="5 6" id="KW-0472">Membrane</keyword>
<dbReference type="InterPro" id="IPR016024">
    <property type="entry name" value="ARM-type_fold"/>
</dbReference>
<dbReference type="SMART" id="SM01356">
    <property type="entry name" value="AP4E_app_platf"/>
    <property type="match status" value="1"/>
</dbReference>
<organism evidence="9 10">
    <name type="scientific">Oncorhynchus mykiss</name>
    <name type="common">Rainbow trout</name>
    <name type="synonym">Salmo gairdneri</name>
    <dbReference type="NCBI Taxonomy" id="8022"/>
    <lineage>
        <taxon>Eukaryota</taxon>
        <taxon>Metazoa</taxon>
        <taxon>Chordata</taxon>
        <taxon>Craniata</taxon>
        <taxon>Vertebrata</taxon>
        <taxon>Euteleostomi</taxon>
        <taxon>Actinopterygii</taxon>
        <taxon>Neopterygii</taxon>
        <taxon>Teleostei</taxon>
        <taxon>Protacanthopterygii</taxon>
        <taxon>Salmoniformes</taxon>
        <taxon>Salmonidae</taxon>
        <taxon>Salmoninae</taxon>
        <taxon>Oncorhynchus</taxon>
    </lineage>
</organism>
<dbReference type="GO" id="GO:0012505">
    <property type="term" value="C:endomembrane system"/>
    <property type="evidence" value="ECO:0007669"/>
    <property type="project" value="UniProtKB-SubCell"/>
</dbReference>
<dbReference type="AlphaFoldDB" id="A0A8C7NIA0"/>
<comment type="function">
    <text evidence="6">Subunit of novel type of clathrin- or non-clathrin-associated protein coat involved in targeting proteins from the trans-Golgi network (TGN) to the endosomal-lysosomal system.</text>
</comment>
<reference evidence="9" key="2">
    <citation type="submission" date="2025-08" db="UniProtKB">
        <authorList>
            <consortium name="Ensembl"/>
        </authorList>
    </citation>
    <scope>IDENTIFICATION</scope>
</reference>
<keyword evidence="6" id="KW-0333">Golgi apparatus</keyword>
<feature type="region of interest" description="Disordered" evidence="7">
    <location>
        <begin position="676"/>
        <end position="710"/>
    </location>
</feature>
<dbReference type="GO" id="GO:0006886">
    <property type="term" value="P:intracellular protein transport"/>
    <property type="evidence" value="ECO:0007669"/>
    <property type="project" value="UniProtKB-UniRule"/>
</dbReference>
<evidence type="ECO:0000313" key="9">
    <source>
        <dbReference type="Ensembl" id="ENSOMYP00000008079.2"/>
    </source>
</evidence>
<keyword evidence="3 6" id="KW-0813">Transport</keyword>
<comment type="subcellular location">
    <subcellularLocation>
        <location evidence="1">Endomembrane system</location>
        <topology evidence="1">Peripheral membrane protein</topology>
    </subcellularLocation>
</comment>
<dbReference type="InterPro" id="IPR050840">
    <property type="entry name" value="Adaptor_Complx_Large_Subunit"/>
</dbReference>
<accession>A0A8C7NIA0</accession>
<dbReference type="Pfam" id="PF14807">
    <property type="entry name" value="AP4E_app_platf"/>
    <property type="match status" value="1"/>
</dbReference>
<dbReference type="Pfam" id="PF01602">
    <property type="entry name" value="Adaptin_N"/>
    <property type="match status" value="1"/>
</dbReference>
<evidence type="ECO:0000256" key="6">
    <source>
        <dbReference type="PIRNR" id="PIRNR037097"/>
    </source>
</evidence>
<evidence type="ECO:0000256" key="5">
    <source>
        <dbReference type="ARBA" id="ARBA00023136"/>
    </source>
</evidence>
<feature type="domain" description="AP-4 complex subunit epsilon-1 C-terminal" evidence="8">
    <location>
        <begin position="873"/>
        <end position="982"/>
    </location>
</feature>
<reference evidence="9" key="1">
    <citation type="submission" date="2020-07" db="EMBL/GenBank/DDBJ databases">
        <title>A long reads based de novo assembly of the rainbow trout Arlee double haploid line genome.</title>
        <authorList>
            <person name="Gao G."/>
            <person name="Palti Y."/>
        </authorList>
    </citation>
    <scope>NUCLEOTIDE SEQUENCE [LARGE SCALE GENOMIC DNA]</scope>
</reference>
<dbReference type="GO" id="GO:0030124">
    <property type="term" value="C:AP-4 adaptor complex"/>
    <property type="evidence" value="ECO:0007669"/>
    <property type="project" value="UniProtKB-UniRule"/>
</dbReference>
<feature type="region of interest" description="Disordered" evidence="7">
    <location>
        <begin position="599"/>
        <end position="638"/>
    </location>
</feature>
<name>A0A8C7NIA0_ONCMY</name>
<evidence type="ECO:0000256" key="3">
    <source>
        <dbReference type="ARBA" id="ARBA00022448"/>
    </source>
</evidence>
<feature type="compositionally biased region" description="Low complexity" evidence="7">
    <location>
        <begin position="683"/>
        <end position="693"/>
    </location>
</feature>
<reference evidence="9" key="3">
    <citation type="submission" date="2025-09" db="UniProtKB">
        <authorList>
            <consortium name="Ensembl"/>
        </authorList>
    </citation>
    <scope>IDENTIFICATION</scope>
</reference>
<dbReference type="GO" id="GO:0016192">
    <property type="term" value="P:vesicle-mediated transport"/>
    <property type="evidence" value="ECO:0007669"/>
    <property type="project" value="UniProtKB-UniRule"/>
</dbReference>